<dbReference type="Proteomes" id="UP001211689">
    <property type="component" value="Unassembled WGS sequence"/>
</dbReference>
<keyword evidence="10" id="KW-1185">Reference proteome</keyword>
<dbReference type="Gene3D" id="3.90.1680.10">
    <property type="entry name" value="SOS response associated peptidase-like"/>
    <property type="match status" value="1"/>
</dbReference>
<dbReference type="InterPro" id="IPR036590">
    <property type="entry name" value="SRAP-like"/>
</dbReference>
<evidence type="ECO:0000256" key="7">
    <source>
        <dbReference type="ARBA" id="ARBA00023239"/>
    </source>
</evidence>
<sequence>MCGRYVSPADWAIERFWHIGAHNSGRWVQSFNVSPTTNVPMVRMSDFGEPEVIGARWGLIPPWWRQPKLPAFSFNARSEEADQKPIWRKGLRKFRCIMPASGWYEWQDVQGDKQPYFIHDADSDDVLALAGLWSEWEAPDGQFVTSCAVLTKSSAPAHVVAQIHNRMPVVLRPEQFEWWLSFSTPEMNVKAMIANARHEFAAYAVSTLVNNPRNDDARLLEPV</sequence>
<keyword evidence="7" id="KW-0456">Lyase</keyword>
<dbReference type="EC" id="3.4.-.-" evidence="8"/>
<accession>A0ABT4YAZ0</accession>
<organism evidence="9 10">
    <name type="scientific">Metapseudomonas resinovorans</name>
    <name type="common">Pseudomonas resinovorans</name>
    <dbReference type="NCBI Taxonomy" id="53412"/>
    <lineage>
        <taxon>Bacteria</taxon>
        <taxon>Pseudomonadati</taxon>
        <taxon>Pseudomonadota</taxon>
        <taxon>Gammaproteobacteria</taxon>
        <taxon>Pseudomonadales</taxon>
        <taxon>Pseudomonadaceae</taxon>
        <taxon>Metapseudomonas</taxon>
    </lineage>
</organism>
<dbReference type="Pfam" id="PF02586">
    <property type="entry name" value="SRAP"/>
    <property type="match status" value="1"/>
</dbReference>
<dbReference type="EMBL" id="JANEWF010000037">
    <property type="protein sequence ID" value="MDA8485969.1"/>
    <property type="molecule type" value="Genomic_DNA"/>
</dbReference>
<reference evidence="9 10" key="1">
    <citation type="submission" date="2022-07" db="EMBL/GenBank/DDBJ databases">
        <title>Genome Analysis of Selected Gammaproteobacteria from Nigerian Food snails.</title>
        <authorList>
            <person name="Okafor A.C."/>
        </authorList>
    </citation>
    <scope>NUCLEOTIDE SEQUENCE [LARGE SCALE GENOMIC DNA]</scope>
    <source>
        <strain evidence="9 10">Awg 2</strain>
    </source>
</reference>
<dbReference type="PANTHER" id="PTHR13604">
    <property type="entry name" value="DC12-RELATED"/>
    <property type="match status" value="1"/>
</dbReference>
<comment type="caution">
    <text evidence="9">The sequence shown here is derived from an EMBL/GenBank/DDBJ whole genome shotgun (WGS) entry which is preliminary data.</text>
</comment>
<evidence type="ECO:0000313" key="9">
    <source>
        <dbReference type="EMBL" id="MDA8485969.1"/>
    </source>
</evidence>
<dbReference type="InterPro" id="IPR003738">
    <property type="entry name" value="SRAP"/>
</dbReference>
<dbReference type="SUPFAM" id="SSF143081">
    <property type="entry name" value="BB1717-like"/>
    <property type="match status" value="1"/>
</dbReference>
<name>A0ABT4YAZ0_METRE</name>
<keyword evidence="5" id="KW-0190">Covalent protein-DNA linkage</keyword>
<comment type="similarity">
    <text evidence="1 8">Belongs to the SOS response-associated peptidase family.</text>
</comment>
<dbReference type="PANTHER" id="PTHR13604:SF0">
    <property type="entry name" value="ABASIC SITE PROCESSING PROTEIN HMCES"/>
    <property type="match status" value="1"/>
</dbReference>
<dbReference type="RefSeq" id="WP_271472080.1">
    <property type="nucleotide sequence ID" value="NZ_JANEWF010000037.1"/>
</dbReference>
<proteinExistence type="inferred from homology"/>
<evidence type="ECO:0000313" key="10">
    <source>
        <dbReference type="Proteomes" id="UP001211689"/>
    </source>
</evidence>
<evidence type="ECO:0000256" key="2">
    <source>
        <dbReference type="ARBA" id="ARBA00022670"/>
    </source>
</evidence>
<evidence type="ECO:0000256" key="1">
    <source>
        <dbReference type="ARBA" id="ARBA00008136"/>
    </source>
</evidence>
<keyword evidence="4 8" id="KW-0378">Hydrolase</keyword>
<keyword evidence="6" id="KW-0238">DNA-binding</keyword>
<keyword evidence="3" id="KW-0227">DNA damage</keyword>
<protein>
    <recommendedName>
        <fullName evidence="8">Abasic site processing protein</fullName>
        <ecNumber evidence="8">3.4.-.-</ecNumber>
    </recommendedName>
</protein>
<evidence type="ECO:0000256" key="5">
    <source>
        <dbReference type="ARBA" id="ARBA00023124"/>
    </source>
</evidence>
<evidence type="ECO:0000256" key="8">
    <source>
        <dbReference type="RuleBase" id="RU364100"/>
    </source>
</evidence>
<gene>
    <name evidence="9" type="ORF">NNO07_23135</name>
</gene>
<evidence type="ECO:0000256" key="6">
    <source>
        <dbReference type="ARBA" id="ARBA00023125"/>
    </source>
</evidence>
<evidence type="ECO:0000256" key="3">
    <source>
        <dbReference type="ARBA" id="ARBA00022763"/>
    </source>
</evidence>
<evidence type="ECO:0000256" key="4">
    <source>
        <dbReference type="ARBA" id="ARBA00022801"/>
    </source>
</evidence>
<keyword evidence="2 8" id="KW-0645">Protease</keyword>